<dbReference type="InterPro" id="IPR051057">
    <property type="entry name" value="PI-PLC_domain"/>
</dbReference>
<protein>
    <submittedName>
        <fullName evidence="1">PLC-like phosphodiesterase</fullName>
    </submittedName>
</protein>
<comment type="caution">
    <text evidence="1">The sequence shown here is derived from an EMBL/GenBank/DDBJ whole genome shotgun (WGS) entry which is preliminary data.</text>
</comment>
<organism evidence="1 2">
    <name type="scientific">Russula ochroleuca</name>
    <dbReference type="NCBI Taxonomy" id="152965"/>
    <lineage>
        <taxon>Eukaryota</taxon>
        <taxon>Fungi</taxon>
        <taxon>Dikarya</taxon>
        <taxon>Basidiomycota</taxon>
        <taxon>Agaricomycotina</taxon>
        <taxon>Agaricomycetes</taxon>
        <taxon>Russulales</taxon>
        <taxon>Russulaceae</taxon>
        <taxon>Russula</taxon>
    </lineage>
</organism>
<dbReference type="InterPro" id="IPR017946">
    <property type="entry name" value="PLC-like_Pdiesterase_TIM-brl"/>
</dbReference>
<feature type="non-terminal residue" evidence="1">
    <location>
        <position position="1"/>
    </location>
</feature>
<dbReference type="AlphaFoldDB" id="A0A9P5MUM1"/>
<dbReference type="Proteomes" id="UP000759537">
    <property type="component" value="Unassembled WGS sequence"/>
</dbReference>
<dbReference type="PANTHER" id="PTHR13593">
    <property type="match status" value="1"/>
</dbReference>
<gene>
    <name evidence="1" type="ORF">DFH94DRAFT_632691</name>
</gene>
<reference evidence="1" key="2">
    <citation type="journal article" date="2020" name="Nat. Commun.">
        <title>Large-scale genome sequencing of mycorrhizal fungi provides insights into the early evolution of symbiotic traits.</title>
        <authorList>
            <person name="Miyauchi S."/>
            <person name="Kiss E."/>
            <person name="Kuo A."/>
            <person name="Drula E."/>
            <person name="Kohler A."/>
            <person name="Sanchez-Garcia M."/>
            <person name="Morin E."/>
            <person name="Andreopoulos B."/>
            <person name="Barry K.W."/>
            <person name="Bonito G."/>
            <person name="Buee M."/>
            <person name="Carver A."/>
            <person name="Chen C."/>
            <person name="Cichocki N."/>
            <person name="Clum A."/>
            <person name="Culley D."/>
            <person name="Crous P.W."/>
            <person name="Fauchery L."/>
            <person name="Girlanda M."/>
            <person name="Hayes R.D."/>
            <person name="Keri Z."/>
            <person name="LaButti K."/>
            <person name="Lipzen A."/>
            <person name="Lombard V."/>
            <person name="Magnuson J."/>
            <person name="Maillard F."/>
            <person name="Murat C."/>
            <person name="Nolan M."/>
            <person name="Ohm R.A."/>
            <person name="Pangilinan J."/>
            <person name="Pereira M.F."/>
            <person name="Perotto S."/>
            <person name="Peter M."/>
            <person name="Pfister S."/>
            <person name="Riley R."/>
            <person name="Sitrit Y."/>
            <person name="Stielow J.B."/>
            <person name="Szollosi G."/>
            <person name="Zifcakova L."/>
            <person name="Stursova M."/>
            <person name="Spatafora J.W."/>
            <person name="Tedersoo L."/>
            <person name="Vaario L.M."/>
            <person name="Yamada A."/>
            <person name="Yan M."/>
            <person name="Wang P."/>
            <person name="Xu J."/>
            <person name="Bruns T."/>
            <person name="Baldrian P."/>
            <person name="Vilgalys R."/>
            <person name="Dunand C."/>
            <person name="Henrissat B."/>
            <person name="Grigoriev I.V."/>
            <person name="Hibbett D."/>
            <person name="Nagy L.G."/>
            <person name="Martin F.M."/>
        </authorList>
    </citation>
    <scope>NUCLEOTIDE SEQUENCE</scope>
    <source>
        <strain evidence="1">Prilba</strain>
    </source>
</reference>
<sequence>LPDTTPLYSLCLPGKSSSCMAFYGWPISQCQSATTPLSVQLTDGIRVLDIRLAIKNGHLVAYHGQYPQRATFQTILGNLHAFLTSPSSARETIVVSIKQEDYDTQSPEAFSNLVREEIEAGPGGINMWFLENRVPTLGEVRGKVIMFSRFGGDGAAWEGGLEGMGIHPTNWPDSANEVFSWTCKDVLVRTQDWYSIPSFLYIPEKTQLSMEPLLPPPADVTQPVLSISYFSASSFPLATPAVVSTGFGWPSIGFGIEGVNSRIAHFLVAALKENTMLRAWTLMDFYDKPVGSGVVPLLIECNFKGNPRDAHSVIVSDPTRS</sequence>
<keyword evidence="2" id="KW-1185">Reference proteome</keyword>
<evidence type="ECO:0000313" key="1">
    <source>
        <dbReference type="EMBL" id="KAF8479094.1"/>
    </source>
</evidence>
<dbReference type="SUPFAM" id="SSF51695">
    <property type="entry name" value="PLC-like phosphodiesterases"/>
    <property type="match status" value="1"/>
</dbReference>
<name>A0A9P5MUM1_9AGAM</name>
<dbReference type="PANTHER" id="PTHR13593:SF148">
    <property type="entry name" value="PHOSPHATIDYLINOSITOL-SPECIFIC PHOSPHOLIPASE C X DOMAIN-CONTAINING PROTEIN"/>
    <property type="match status" value="1"/>
</dbReference>
<dbReference type="PROSITE" id="PS50007">
    <property type="entry name" value="PIPLC_X_DOMAIN"/>
    <property type="match status" value="1"/>
</dbReference>
<evidence type="ECO:0000313" key="2">
    <source>
        <dbReference type="Proteomes" id="UP000759537"/>
    </source>
</evidence>
<dbReference type="GO" id="GO:0006629">
    <property type="term" value="P:lipid metabolic process"/>
    <property type="evidence" value="ECO:0007669"/>
    <property type="project" value="InterPro"/>
</dbReference>
<dbReference type="EMBL" id="WHVB01000010">
    <property type="protein sequence ID" value="KAF8479094.1"/>
    <property type="molecule type" value="Genomic_DNA"/>
</dbReference>
<proteinExistence type="predicted"/>
<dbReference type="Gene3D" id="3.20.20.190">
    <property type="entry name" value="Phosphatidylinositol (PI) phosphodiesterase"/>
    <property type="match status" value="1"/>
</dbReference>
<dbReference type="GO" id="GO:0008081">
    <property type="term" value="F:phosphoric diester hydrolase activity"/>
    <property type="evidence" value="ECO:0007669"/>
    <property type="project" value="InterPro"/>
</dbReference>
<dbReference type="OrthoDB" id="1046782at2759"/>
<accession>A0A9P5MUM1</accession>
<reference evidence="1" key="1">
    <citation type="submission" date="2019-10" db="EMBL/GenBank/DDBJ databases">
        <authorList>
            <consortium name="DOE Joint Genome Institute"/>
            <person name="Kuo A."/>
            <person name="Miyauchi S."/>
            <person name="Kiss E."/>
            <person name="Drula E."/>
            <person name="Kohler A."/>
            <person name="Sanchez-Garcia M."/>
            <person name="Andreopoulos B."/>
            <person name="Barry K.W."/>
            <person name="Bonito G."/>
            <person name="Buee M."/>
            <person name="Carver A."/>
            <person name="Chen C."/>
            <person name="Cichocki N."/>
            <person name="Clum A."/>
            <person name="Culley D."/>
            <person name="Crous P.W."/>
            <person name="Fauchery L."/>
            <person name="Girlanda M."/>
            <person name="Hayes R."/>
            <person name="Keri Z."/>
            <person name="LaButti K."/>
            <person name="Lipzen A."/>
            <person name="Lombard V."/>
            <person name="Magnuson J."/>
            <person name="Maillard F."/>
            <person name="Morin E."/>
            <person name="Murat C."/>
            <person name="Nolan M."/>
            <person name="Ohm R."/>
            <person name="Pangilinan J."/>
            <person name="Pereira M."/>
            <person name="Perotto S."/>
            <person name="Peter M."/>
            <person name="Riley R."/>
            <person name="Sitrit Y."/>
            <person name="Stielow B."/>
            <person name="Szollosi G."/>
            <person name="Zifcakova L."/>
            <person name="Stursova M."/>
            <person name="Spatafora J.W."/>
            <person name="Tedersoo L."/>
            <person name="Vaario L.-M."/>
            <person name="Yamada A."/>
            <person name="Yan M."/>
            <person name="Wang P."/>
            <person name="Xu J."/>
            <person name="Bruns T."/>
            <person name="Baldrian P."/>
            <person name="Vilgalys R."/>
            <person name="Henrissat B."/>
            <person name="Grigoriev I.V."/>
            <person name="Hibbett D."/>
            <person name="Nagy L.G."/>
            <person name="Martin F.M."/>
        </authorList>
    </citation>
    <scope>NUCLEOTIDE SEQUENCE</scope>
    <source>
        <strain evidence="1">Prilba</strain>
    </source>
</reference>